<evidence type="ECO:0000256" key="10">
    <source>
        <dbReference type="ARBA" id="ARBA00022777"/>
    </source>
</evidence>
<dbReference type="Gene3D" id="1.20.5.1930">
    <property type="match status" value="1"/>
</dbReference>
<organism evidence="20 21">
    <name type="scientific">Rhodoferax lacus</name>
    <dbReference type="NCBI Taxonomy" id="2184758"/>
    <lineage>
        <taxon>Bacteria</taxon>
        <taxon>Pseudomonadati</taxon>
        <taxon>Pseudomonadota</taxon>
        <taxon>Betaproteobacteria</taxon>
        <taxon>Burkholderiales</taxon>
        <taxon>Comamonadaceae</taxon>
        <taxon>Rhodoferax</taxon>
    </lineage>
</organism>
<dbReference type="Gene3D" id="3.30.450.20">
    <property type="entry name" value="PAS domain"/>
    <property type="match status" value="2"/>
</dbReference>
<dbReference type="InterPro" id="IPR005467">
    <property type="entry name" value="His_kinase_dom"/>
</dbReference>
<keyword evidence="9" id="KW-0479">Metal-binding</keyword>
<dbReference type="Gene3D" id="3.30.565.10">
    <property type="entry name" value="Histidine kinase-like ATPase, C-terminal domain"/>
    <property type="match status" value="1"/>
</dbReference>
<evidence type="ECO:0000313" key="20">
    <source>
        <dbReference type="EMBL" id="RFO98931.1"/>
    </source>
</evidence>
<dbReference type="PANTHER" id="PTHR24421">
    <property type="entry name" value="NITRATE/NITRITE SENSOR PROTEIN NARX-RELATED"/>
    <property type="match status" value="1"/>
</dbReference>
<dbReference type="PROSITE" id="PS50112">
    <property type="entry name" value="PAS"/>
    <property type="match status" value="1"/>
</dbReference>
<evidence type="ECO:0000256" key="2">
    <source>
        <dbReference type="ARBA" id="ARBA00001966"/>
    </source>
</evidence>
<evidence type="ECO:0000313" key="21">
    <source>
        <dbReference type="Proteomes" id="UP000260665"/>
    </source>
</evidence>
<comment type="subcellular location">
    <subcellularLocation>
        <location evidence="3">Cytoplasm</location>
    </subcellularLocation>
</comment>
<dbReference type="PRINTS" id="PR00344">
    <property type="entry name" value="BCTRLSENSOR"/>
</dbReference>
<accession>A0A3E1RI67</accession>
<keyword evidence="8" id="KW-0808">Transferase</keyword>
<dbReference type="Proteomes" id="UP000260665">
    <property type="component" value="Unassembled WGS sequence"/>
</dbReference>
<feature type="domain" description="Histidine kinase" evidence="18">
    <location>
        <begin position="479"/>
        <end position="669"/>
    </location>
</feature>
<keyword evidence="17" id="KW-1133">Transmembrane helix</keyword>
<evidence type="ECO:0000256" key="1">
    <source>
        <dbReference type="ARBA" id="ARBA00000085"/>
    </source>
</evidence>
<dbReference type="InterPro" id="IPR035965">
    <property type="entry name" value="PAS-like_dom_sf"/>
</dbReference>
<feature type="domain" description="PAS" evidence="19">
    <location>
        <begin position="324"/>
        <end position="384"/>
    </location>
</feature>
<dbReference type="GO" id="GO:0000155">
    <property type="term" value="F:phosphorelay sensor kinase activity"/>
    <property type="evidence" value="ECO:0007669"/>
    <property type="project" value="InterPro"/>
</dbReference>
<proteinExistence type="predicted"/>
<dbReference type="InterPro" id="IPR011712">
    <property type="entry name" value="Sig_transdc_His_kin_sub3_dim/P"/>
</dbReference>
<keyword evidence="6" id="KW-0004">4Fe-4S</keyword>
<dbReference type="EMBL" id="QFZK01000001">
    <property type="protein sequence ID" value="RFO98931.1"/>
    <property type="molecule type" value="Genomic_DNA"/>
</dbReference>
<keyword evidence="21" id="KW-1185">Reference proteome</keyword>
<dbReference type="GO" id="GO:0051539">
    <property type="term" value="F:4 iron, 4 sulfur cluster binding"/>
    <property type="evidence" value="ECO:0007669"/>
    <property type="project" value="UniProtKB-KW"/>
</dbReference>
<dbReference type="InterPro" id="IPR013767">
    <property type="entry name" value="PAS_fold"/>
</dbReference>
<dbReference type="OrthoDB" id="9782588at2"/>
<sequence length="677" mass="74446">MSLQVRPVRSVAILATITITAIVLSAASLLLSLRARELQHSQQETQSLAQMLMEQTEKNFTSADLVLQGVQERLASPFGRQLPLDSRLVRLLLNARVSGLKNLSSIFLVDENGMLVNSSREQVIADLSLADRAYFKVFAEGRPDIAYLDKPVRNRIDNSWTLYLARRLSAKDGSFMGVAVAAISIADLEKSFNGVQLDYARPVSVYMSDGTLVASLPHREDAMGRVAPEFQGNTVPGKPNEISILSQRNASGGNEKLVVGRLANFPLLLAVTDVEEQSLQPWRETAIPVAVGVLLVSVFTAMVSVYLISKLQRKEALTEALNSANDRYQHTVDSVMDAIVAVDERMVILLFNPAAELMFGRLAKDTLGRPLDILIPANLRRVHEGHMQQFTGPDHDLPRTVVPTRNIVGLRADGTVFPIESTFSKSVVDGHLQLTAVLRDATEKHKAEQGLREANRQLRELSNSLTQVREQERTRISRELHDDLGQQLTGLKLSLSWLGNRIKDGRETAAQNVDDMRYQLDGAIASVRRIAAELRPRVLDDRDFAEALTWQTREFTRHSGLEVTLDLQAGALIKDNELATALFRIVQEALTNVVRHAQGTQVSISLTEIDGMVVLKIQDNGVGFDSASRQGGVGLVGMRERCTAVGGVFDIVSQAGEGTTISMSVPLAALRETEETE</sequence>
<dbReference type="EC" id="2.7.13.3" evidence="4"/>
<name>A0A3E1RI67_9BURK</name>
<comment type="catalytic activity">
    <reaction evidence="1">
        <text>ATP + protein L-histidine = ADP + protein N-phospho-L-histidine.</text>
        <dbReference type="EC" id="2.7.13.3"/>
    </reaction>
</comment>
<evidence type="ECO:0000256" key="16">
    <source>
        <dbReference type="SAM" id="Coils"/>
    </source>
</evidence>
<keyword evidence="7" id="KW-0963">Cytoplasm</keyword>
<dbReference type="SUPFAM" id="SSF55874">
    <property type="entry name" value="ATPase domain of HSP90 chaperone/DNA topoisomerase II/histidine kinase"/>
    <property type="match status" value="1"/>
</dbReference>
<dbReference type="PROSITE" id="PS50109">
    <property type="entry name" value="HIS_KIN"/>
    <property type="match status" value="1"/>
</dbReference>
<evidence type="ECO:0000256" key="7">
    <source>
        <dbReference type="ARBA" id="ARBA00022490"/>
    </source>
</evidence>
<comment type="caution">
    <text evidence="20">The sequence shown here is derived from an EMBL/GenBank/DDBJ whole genome shotgun (WGS) entry which is preliminary data.</text>
</comment>
<keyword evidence="10" id="KW-0418">Kinase</keyword>
<dbReference type="Pfam" id="PF07730">
    <property type="entry name" value="HisKA_3"/>
    <property type="match status" value="1"/>
</dbReference>
<keyword evidence="16" id="KW-0175">Coiled coil</keyword>
<keyword evidence="13" id="KW-0411">Iron-sulfur</keyword>
<dbReference type="Pfam" id="PF02518">
    <property type="entry name" value="HATPase_c"/>
    <property type="match status" value="1"/>
</dbReference>
<dbReference type="InterPro" id="IPR050482">
    <property type="entry name" value="Sensor_HK_TwoCompSys"/>
</dbReference>
<evidence type="ECO:0000256" key="17">
    <source>
        <dbReference type="SAM" id="Phobius"/>
    </source>
</evidence>
<feature type="transmembrane region" description="Helical" evidence="17">
    <location>
        <begin position="12"/>
        <end position="33"/>
    </location>
</feature>
<evidence type="ECO:0000256" key="3">
    <source>
        <dbReference type="ARBA" id="ARBA00004496"/>
    </source>
</evidence>
<dbReference type="AlphaFoldDB" id="A0A3E1RI67"/>
<dbReference type="SUPFAM" id="SSF55785">
    <property type="entry name" value="PYP-like sensor domain (PAS domain)"/>
    <property type="match status" value="1"/>
</dbReference>
<evidence type="ECO:0000256" key="8">
    <source>
        <dbReference type="ARBA" id="ARBA00022679"/>
    </source>
</evidence>
<evidence type="ECO:0000256" key="14">
    <source>
        <dbReference type="ARBA" id="ARBA00024827"/>
    </source>
</evidence>
<dbReference type="SMART" id="SM00387">
    <property type="entry name" value="HATPase_c"/>
    <property type="match status" value="1"/>
</dbReference>
<comment type="cofactor">
    <cofactor evidence="2">
        <name>[4Fe-4S] cluster</name>
        <dbReference type="ChEBI" id="CHEBI:49883"/>
    </cofactor>
</comment>
<evidence type="ECO:0000259" key="19">
    <source>
        <dbReference type="PROSITE" id="PS50112"/>
    </source>
</evidence>
<keyword evidence="17" id="KW-0472">Membrane</keyword>
<feature type="transmembrane region" description="Helical" evidence="17">
    <location>
        <begin position="286"/>
        <end position="308"/>
    </location>
</feature>
<evidence type="ECO:0000256" key="5">
    <source>
        <dbReference type="ARBA" id="ARBA00017322"/>
    </source>
</evidence>
<keyword evidence="17" id="KW-0812">Transmembrane</keyword>
<keyword evidence="11" id="KW-0408">Iron</keyword>
<dbReference type="NCBIfam" id="TIGR00229">
    <property type="entry name" value="sensory_box"/>
    <property type="match status" value="1"/>
</dbReference>
<evidence type="ECO:0000256" key="12">
    <source>
        <dbReference type="ARBA" id="ARBA00023012"/>
    </source>
</evidence>
<dbReference type="CDD" id="cd16917">
    <property type="entry name" value="HATPase_UhpB-NarQ-NarX-like"/>
    <property type="match status" value="1"/>
</dbReference>
<dbReference type="GO" id="GO:0046872">
    <property type="term" value="F:metal ion binding"/>
    <property type="evidence" value="ECO:0007669"/>
    <property type="project" value="UniProtKB-KW"/>
</dbReference>
<evidence type="ECO:0000256" key="13">
    <source>
        <dbReference type="ARBA" id="ARBA00023014"/>
    </source>
</evidence>
<reference evidence="20 21" key="1">
    <citation type="submission" date="2018-05" db="EMBL/GenBank/DDBJ databases">
        <title>Rhodoferax soyangensis sp.nov., isolated from an oligotrophic freshwater lake.</title>
        <authorList>
            <person name="Park M."/>
        </authorList>
    </citation>
    <scope>NUCLEOTIDE SEQUENCE [LARGE SCALE GENOMIC DNA]</scope>
    <source>
        <strain evidence="20 21">IMCC26218</strain>
    </source>
</reference>
<dbReference type="GO" id="GO:0046983">
    <property type="term" value="F:protein dimerization activity"/>
    <property type="evidence" value="ECO:0007669"/>
    <property type="project" value="InterPro"/>
</dbReference>
<gene>
    <name evidence="20" type="ORF">DIC66_03405</name>
</gene>
<evidence type="ECO:0000256" key="6">
    <source>
        <dbReference type="ARBA" id="ARBA00022485"/>
    </source>
</evidence>
<dbReference type="InterPro" id="IPR003594">
    <property type="entry name" value="HATPase_dom"/>
</dbReference>
<keyword evidence="12" id="KW-0902">Two-component regulatory system</keyword>
<dbReference type="PANTHER" id="PTHR24421:SF59">
    <property type="entry name" value="OXYGEN SENSOR HISTIDINE KINASE NREB"/>
    <property type="match status" value="1"/>
</dbReference>
<dbReference type="RefSeq" id="WP_117173989.1">
    <property type="nucleotide sequence ID" value="NZ_QFZK01000001.1"/>
</dbReference>
<feature type="coiled-coil region" evidence="16">
    <location>
        <begin position="444"/>
        <end position="471"/>
    </location>
</feature>
<protein>
    <recommendedName>
        <fullName evidence="5">Oxygen sensor histidine kinase NreB</fullName>
        <ecNumber evidence="4">2.7.13.3</ecNumber>
    </recommendedName>
    <alternativeName>
        <fullName evidence="15">Nitrogen regulation protein B</fullName>
    </alternativeName>
</protein>
<dbReference type="SMART" id="SM00091">
    <property type="entry name" value="PAS"/>
    <property type="match status" value="1"/>
</dbReference>
<dbReference type="CDD" id="cd12914">
    <property type="entry name" value="PDC1_DGC_like"/>
    <property type="match status" value="1"/>
</dbReference>
<dbReference type="InterPro" id="IPR000014">
    <property type="entry name" value="PAS"/>
</dbReference>
<dbReference type="Pfam" id="PF00989">
    <property type="entry name" value="PAS"/>
    <property type="match status" value="1"/>
</dbReference>
<comment type="function">
    <text evidence="14">Member of the two-component regulatory system NreB/NreC involved in the control of dissimilatory nitrate/nitrite reduction in response to oxygen. NreB functions as a direct oxygen sensor histidine kinase which is autophosphorylated, in the absence of oxygen, probably at the conserved histidine residue, and transfers its phosphate group probably to a conserved aspartate residue of NreC. NreB/NreC activates the expression of the nitrate (narGHJI) and nitrite (nir) reductase operons, as well as the putative nitrate transporter gene narT.</text>
</comment>
<dbReference type="CDD" id="cd00130">
    <property type="entry name" value="PAS"/>
    <property type="match status" value="1"/>
</dbReference>
<evidence type="ECO:0000256" key="9">
    <source>
        <dbReference type="ARBA" id="ARBA00022723"/>
    </source>
</evidence>
<dbReference type="InterPro" id="IPR036890">
    <property type="entry name" value="HATPase_C_sf"/>
</dbReference>
<dbReference type="GO" id="GO:0005737">
    <property type="term" value="C:cytoplasm"/>
    <property type="evidence" value="ECO:0007669"/>
    <property type="project" value="UniProtKB-SubCell"/>
</dbReference>
<dbReference type="GO" id="GO:0016020">
    <property type="term" value="C:membrane"/>
    <property type="evidence" value="ECO:0007669"/>
    <property type="project" value="InterPro"/>
</dbReference>
<evidence type="ECO:0000259" key="18">
    <source>
        <dbReference type="PROSITE" id="PS50109"/>
    </source>
</evidence>
<evidence type="ECO:0000256" key="11">
    <source>
        <dbReference type="ARBA" id="ARBA00023004"/>
    </source>
</evidence>
<evidence type="ECO:0000256" key="4">
    <source>
        <dbReference type="ARBA" id="ARBA00012438"/>
    </source>
</evidence>
<evidence type="ECO:0000256" key="15">
    <source>
        <dbReference type="ARBA" id="ARBA00030800"/>
    </source>
</evidence>
<dbReference type="GO" id="GO:0006355">
    <property type="term" value="P:regulation of DNA-templated transcription"/>
    <property type="evidence" value="ECO:0007669"/>
    <property type="project" value="InterPro"/>
</dbReference>
<dbReference type="InterPro" id="IPR004358">
    <property type="entry name" value="Sig_transdc_His_kin-like_C"/>
</dbReference>